<organism evidence="1 2">
    <name type="scientific">Batillaria attramentaria</name>
    <dbReference type="NCBI Taxonomy" id="370345"/>
    <lineage>
        <taxon>Eukaryota</taxon>
        <taxon>Metazoa</taxon>
        <taxon>Spiralia</taxon>
        <taxon>Lophotrochozoa</taxon>
        <taxon>Mollusca</taxon>
        <taxon>Gastropoda</taxon>
        <taxon>Caenogastropoda</taxon>
        <taxon>Sorbeoconcha</taxon>
        <taxon>Cerithioidea</taxon>
        <taxon>Batillariidae</taxon>
        <taxon>Batillaria</taxon>
    </lineage>
</organism>
<gene>
    <name evidence="1" type="ORF">BaRGS_00015738</name>
</gene>
<dbReference type="EMBL" id="JACVVK020000097">
    <property type="protein sequence ID" value="KAK7493008.1"/>
    <property type="molecule type" value="Genomic_DNA"/>
</dbReference>
<name>A0ABD0L1B5_9CAEN</name>
<dbReference type="AlphaFoldDB" id="A0ABD0L1B5"/>
<dbReference type="Proteomes" id="UP001519460">
    <property type="component" value="Unassembled WGS sequence"/>
</dbReference>
<keyword evidence="2" id="KW-1185">Reference proteome</keyword>
<sequence length="106" mass="11995">MEYCNLYPPFHWHSTQYSYGTPHGHDSSSGRLTHIFTMPPGRALACEQPVIGVPSPASRDGKKGDNLINKSFYCSRFASCALDWFLWLDARRGSLYLYNDGVELGY</sequence>
<evidence type="ECO:0000313" key="1">
    <source>
        <dbReference type="EMBL" id="KAK7493008.1"/>
    </source>
</evidence>
<evidence type="ECO:0000313" key="2">
    <source>
        <dbReference type="Proteomes" id="UP001519460"/>
    </source>
</evidence>
<reference evidence="1 2" key="1">
    <citation type="journal article" date="2023" name="Sci. Data">
        <title>Genome assembly of the Korean intertidal mud-creeper Batillaria attramentaria.</title>
        <authorList>
            <person name="Patra A.K."/>
            <person name="Ho P.T."/>
            <person name="Jun S."/>
            <person name="Lee S.J."/>
            <person name="Kim Y."/>
            <person name="Won Y.J."/>
        </authorList>
    </citation>
    <scope>NUCLEOTIDE SEQUENCE [LARGE SCALE GENOMIC DNA]</scope>
    <source>
        <strain evidence="1">Wonlab-2016</strain>
    </source>
</reference>
<accession>A0ABD0L1B5</accession>
<comment type="caution">
    <text evidence="1">The sequence shown here is derived from an EMBL/GenBank/DDBJ whole genome shotgun (WGS) entry which is preliminary data.</text>
</comment>
<proteinExistence type="predicted"/>
<protein>
    <submittedName>
        <fullName evidence="1">Uncharacterized protein</fullName>
    </submittedName>
</protein>